<keyword evidence="6" id="KW-0654">Proteoglycan</keyword>
<keyword evidence="4" id="KW-0336">GPI-anchor</keyword>
<dbReference type="PANTHER" id="PTHR32382:SF88">
    <property type="entry name" value="OS02G0461500 PROTEIN"/>
    <property type="match status" value="1"/>
</dbReference>
<keyword evidence="3" id="KW-1003">Cell membrane</keyword>
<keyword evidence="8" id="KW-0325">Glycoprotein</keyword>
<evidence type="ECO:0000313" key="14">
    <source>
        <dbReference type="Proteomes" id="UP000228380"/>
    </source>
</evidence>
<dbReference type="GO" id="GO:0098552">
    <property type="term" value="C:side of membrane"/>
    <property type="evidence" value="ECO:0007669"/>
    <property type="project" value="UniProtKB-KW"/>
</dbReference>
<evidence type="ECO:0000256" key="4">
    <source>
        <dbReference type="ARBA" id="ARBA00022622"/>
    </source>
</evidence>
<reference evidence="15" key="1">
    <citation type="submission" date="2025-08" db="UniProtKB">
        <authorList>
            <consortium name="RefSeq"/>
        </authorList>
    </citation>
    <scope>IDENTIFICATION</scope>
    <source>
        <tissue evidence="15">Young leaves</tissue>
    </source>
</reference>
<feature type="compositionally biased region" description="Pro residues" evidence="11">
    <location>
        <begin position="286"/>
        <end position="299"/>
    </location>
</feature>
<evidence type="ECO:0000256" key="1">
    <source>
        <dbReference type="ARBA" id="ARBA00004609"/>
    </source>
</evidence>
<gene>
    <name evidence="15" type="primary">LOC103701590</name>
</gene>
<feature type="compositionally biased region" description="Low complexity" evidence="11">
    <location>
        <begin position="276"/>
        <end position="285"/>
    </location>
</feature>
<sequence>MVPKRPNGAQRKSQAPSVDPQLCTPRKLGATFQRSRSSFNCPNLRHSPPILPSGPILPPPCLAGQNPQIWSIQLTANPPPLSSLYICLPLFPTSQLRRTLTMASKFRTIFFFLPFLLFPAATAFNITQILGQFSDFSNLNNLLTRTQLASEINSRQTVTVLAVNNAALSSVSNLPTDVLKKVLALHVVLDYFDRDKITRLSNRSAILATLFQASGLATGQNGFLNVTDMGNGQIALGSAAPGSNLDARFVGVLVTHPYNISVLKISGVITPPGLGISNSSGSSSPSPAPTSPFPAPRMAPGPSMGAPRMAPVPAFAPRGWSMAPARSPSYRSPSPSEAASPQPVVVRPPAPRAAPPMVAGGSPTRSPSGRVADVPSAKAPNDDSSGARHVAAVAGLAGAMGAAFLVLSS</sequence>
<evidence type="ECO:0000256" key="10">
    <source>
        <dbReference type="ARBA" id="ARBA00024686"/>
    </source>
</evidence>
<dbReference type="Proteomes" id="UP000228380">
    <property type="component" value="Unplaced"/>
</dbReference>
<dbReference type="GeneID" id="103701590"/>
<dbReference type="InterPro" id="IPR033254">
    <property type="entry name" value="Plant_FLA"/>
</dbReference>
<comment type="subcellular location">
    <subcellularLocation>
        <location evidence="1">Cell membrane</location>
        <topology evidence="1">Lipid-anchor</topology>
        <topology evidence="1">GPI-anchor</topology>
    </subcellularLocation>
</comment>
<dbReference type="Pfam" id="PF02469">
    <property type="entry name" value="Fasciclin"/>
    <property type="match status" value="1"/>
</dbReference>
<feature type="region of interest" description="Disordered" evidence="11">
    <location>
        <begin position="324"/>
        <end position="386"/>
    </location>
</feature>
<organism evidence="14 15">
    <name type="scientific">Phoenix dactylifera</name>
    <name type="common">Date palm</name>
    <dbReference type="NCBI Taxonomy" id="42345"/>
    <lineage>
        <taxon>Eukaryota</taxon>
        <taxon>Viridiplantae</taxon>
        <taxon>Streptophyta</taxon>
        <taxon>Embryophyta</taxon>
        <taxon>Tracheophyta</taxon>
        <taxon>Spermatophyta</taxon>
        <taxon>Magnoliopsida</taxon>
        <taxon>Liliopsida</taxon>
        <taxon>Arecaceae</taxon>
        <taxon>Coryphoideae</taxon>
        <taxon>Phoeniceae</taxon>
        <taxon>Phoenix</taxon>
    </lineage>
</organism>
<protein>
    <submittedName>
        <fullName evidence="15">Fasciclin-like arabinogalactan protein 14</fullName>
    </submittedName>
</protein>
<evidence type="ECO:0000256" key="7">
    <source>
        <dbReference type="ARBA" id="ARBA00023136"/>
    </source>
</evidence>
<evidence type="ECO:0000313" key="15">
    <source>
        <dbReference type="RefSeq" id="XP_008781934.2"/>
    </source>
</evidence>
<evidence type="ECO:0000256" key="2">
    <source>
        <dbReference type="ARBA" id="ARBA00007843"/>
    </source>
</evidence>
<feature type="region of interest" description="Disordered" evidence="11">
    <location>
        <begin position="276"/>
        <end position="310"/>
    </location>
</feature>
<dbReference type="AlphaFoldDB" id="A0A8B7BNE3"/>
<evidence type="ECO:0000256" key="8">
    <source>
        <dbReference type="ARBA" id="ARBA00023180"/>
    </source>
</evidence>
<keyword evidence="9" id="KW-0449">Lipoprotein</keyword>
<dbReference type="FunFam" id="2.30.180.10:FF:000015">
    <property type="entry name" value="Fasciclin-like arabinogalactan protein 3"/>
    <property type="match status" value="1"/>
</dbReference>
<feature type="region of interest" description="Disordered" evidence="11">
    <location>
        <begin position="1"/>
        <end position="21"/>
    </location>
</feature>
<evidence type="ECO:0000259" key="13">
    <source>
        <dbReference type="PROSITE" id="PS50213"/>
    </source>
</evidence>
<keyword evidence="12" id="KW-0812">Transmembrane</keyword>
<keyword evidence="5" id="KW-0732">Signal</keyword>
<dbReference type="RefSeq" id="XP_008781934.2">
    <property type="nucleotide sequence ID" value="XM_008783712.3"/>
</dbReference>
<evidence type="ECO:0000256" key="5">
    <source>
        <dbReference type="ARBA" id="ARBA00022729"/>
    </source>
</evidence>
<dbReference type="PROSITE" id="PS50213">
    <property type="entry name" value="FAS1"/>
    <property type="match status" value="1"/>
</dbReference>
<accession>A0A8B7BNE3</accession>
<name>A0A8B7BNE3_PHODC</name>
<feature type="compositionally biased region" description="Low complexity" evidence="11">
    <location>
        <begin position="324"/>
        <end position="345"/>
    </location>
</feature>
<feature type="domain" description="FAS1" evidence="13">
    <location>
        <begin position="123"/>
        <end position="269"/>
    </location>
</feature>
<keyword evidence="14" id="KW-1185">Reference proteome</keyword>
<dbReference type="GO" id="GO:0005886">
    <property type="term" value="C:plasma membrane"/>
    <property type="evidence" value="ECO:0007669"/>
    <property type="project" value="UniProtKB-SubCell"/>
</dbReference>
<dbReference type="OrthoDB" id="694090at2759"/>
<dbReference type="Gene3D" id="2.30.180.10">
    <property type="entry name" value="FAS1 domain"/>
    <property type="match status" value="1"/>
</dbReference>
<comment type="function">
    <text evidence="10">May be a cell surface adhesion protein.</text>
</comment>
<evidence type="ECO:0000256" key="11">
    <source>
        <dbReference type="SAM" id="MobiDB-lite"/>
    </source>
</evidence>
<keyword evidence="7 12" id="KW-0472">Membrane</keyword>
<keyword evidence="12" id="KW-1133">Transmembrane helix</keyword>
<evidence type="ECO:0000256" key="9">
    <source>
        <dbReference type="ARBA" id="ARBA00023288"/>
    </source>
</evidence>
<feature type="transmembrane region" description="Helical" evidence="12">
    <location>
        <begin position="106"/>
        <end position="126"/>
    </location>
</feature>
<dbReference type="SUPFAM" id="SSF82153">
    <property type="entry name" value="FAS1 domain"/>
    <property type="match status" value="1"/>
</dbReference>
<evidence type="ECO:0000256" key="3">
    <source>
        <dbReference type="ARBA" id="ARBA00022475"/>
    </source>
</evidence>
<evidence type="ECO:0000256" key="12">
    <source>
        <dbReference type="SAM" id="Phobius"/>
    </source>
</evidence>
<dbReference type="KEGG" id="pda:103701590"/>
<dbReference type="InterPro" id="IPR000782">
    <property type="entry name" value="FAS1_domain"/>
</dbReference>
<comment type="similarity">
    <text evidence="2">Belongs to the fasciclin-like AGP family.</text>
</comment>
<dbReference type="InterPro" id="IPR036378">
    <property type="entry name" value="FAS1_dom_sf"/>
</dbReference>
<dbReference type="PANTHER" id="PTHR32382">
    <property type="entry name" value="FASCICLIN-LIKE ARABINOGALACTAN PROTEIN"/>
    <property type="match status" value="1"/>
</dbReference>
<proteinExistence type="inferred from homology"/>
<evidence type="ECO:0000256" key="6">
    <source>
        <dbReference type="ARBA" id="ARBA00022974"/>
    </source>
</evidence>